<sequence length="205" mass="23463">MTTESTTVEHVLVVPTSLFHEIGHFQGYTTEIKPYLERLFDPKHVSYRPRNEVEEDPSFKQLIPYCIFRHAGEIFYYTRGSESGEGRLHAKRSIGIGGHISAEDQNSGSHVYHVAMQREIEEEVYMESGFTQKCVALINDDENEVGKVHLGIVHIFDLEAAKVRPREKSIIQTGFEKPAQLAKSSEDFETWSQICLEFLKDENNS</sequence>
<dbReference type="OrthoDB" id="6398375at2"/>
<protein>
    <recommendedName>
        <fullName evidence="3">Phosphoesterase</fullName>
    </recommendedName>
</protein>
<organism evidence="1 2">
    <name type="scientific">Thalassoglobus polymorphus</name>
    <dbReference type="NCBI Taxonomy" id="2527994"/>
    <lineage>
        <taxon>Bacteria</taxon>
        <taxon>Pseudomonadati</taxon>
        <taxon>Planctomycetota</taxon>
        <taxon>Planctomycetia</taxon>
        <taxon>Planctomycetales</taxon>
        <taxon>Planctomycetaceae</taxon>
        <taxon>Thalassoglobus</taxon>
    </lineage>
</organism>
<name>A0A517QHG7_9PLAN</name>
<dbReference type="RefSeq" id="WP_145195356.1">
    <property type="nucleotide sequence ID" value="NZ_CP036267.1"/>
</dbReference>
<dbReference type="KEGG" id="tpol:Mal48_02860"/>
<evidence type="ECO:0000313" key="1">
    <source>
        <dbReference type="EMBL" id="QDT31055.1"/>
    </source>
</evidence>
<evidence type="ECO:0000313" key="2">
    <source>
        <dbReference type="Proteomes" id="UP000315724"/>
    </source>
</evidence>
<dbReference type="Gene3D" id="3.90.79.10">
    <property type="entry name" value="Nucleoside Triphosphate Pyrophosphohydrolase"/>
    <property type="match status" value="1"/>
</dbReference>
<evidence type="ECO:0008006" key="3">
    <source>
        <dbReference type="Google" id="ProtNLM"/>
    </source>
</evidence>
<keyword evidence="2" id="KW-1185">Reference proteome</keyword>
<dbReference type="Proteomes" id="UP000315724">
    <property type="component" value="Chromosome"/>
</dbReference>
<accession>A0A517QHG7</accession>
<dbReference type="AlphaFoldDB" id="A0A517QHG7"/>
<proteinExistence type="predicted"/>
<gene>
    <name evidence="1" type="ORF">Mal48_02860</name>
</gene>
<reference evidence="1 2" key="1">
    <citation type="submission" date="2019-02" db="EMBL/GenBank/DDBJ databases">
        <title>Deep-cultivation of Planctomycetes and their phenomic and genomic characterization uncovers novel biology.</title>
        <authorList>
            <person name="Wiegand S."/>
            <person name="Jogler M."/>
            <person name="Boedeker C."/>
            <person name="Pinto D."/>
            <person name="Vollmers J."/>
            <person name="Rivas-Marin E."/>
            <person name="Kohn T."/>
            <person name="Peeters S.H."/>
            <person name="Heuer A."/>
            <person name="Rast P."/>
            <person name="Oberbeckmann S."/>
            <person name="Bunk B."/>
            <person name="Jeske O."/>
            <person name="Meyerdierks A."/>
            <person name="Storesund J.E."/>
            <person name="Kallscheuer N."/>
            <person name="Luecker S."/>
            <person name="Lage O.M."/>
            <person name="Pohl T."/>
            <person name="Merkel B.J."/>
            <person name="Hornburger P."/>
            <person name="Mueller R.-W."/>
            <person name="Bruemmer F."/>
            <person name="Labrenz M."/>
            <person name="Spormann A.M."/>
            <person name="Op den Camp H."/>
            <person name="Overmann J."/>
            <person name="Amann R."/>
            <person name="Jetten M.S.M."/>
            <person name="Mascher T."/>
            <person name="Medema M.H."/>
            <person name="Devos D.P."/>
            <person name="Kaster A.-K."/>
            <person name="Ovreas L."/>
            <person name="Rohde M."/>
            <person name="Galperin M.Y."/>
            <person name="Jogler C."/>
        </authorList>
    </citation>
    <scope>NUCLEOTIDE SEQUENCE [LARGE SCALE GENOMIC DNA]</scope>
    <source>
        <strain evidence="1 2">Mal48</strain>
    </source>
</reference>
<dbReference type="EMBL" id="CP036267">
    <property type="protein sequence ID" value="QDT31055.1"/>
    <property type="molecule type" value="Genomic_DNA"/>
</dbReference>